<dbReference type="Proteomes" id="UP000233551">
    <property type="component" value="Unassembled WGS sequence"/>
</dbReference>
<evidence type="ECO:0000313" key="3">
    <source>
        <dbReference type="Proteomes" id="UP000233551"/>
    </source>
</evidence>
<protein>
    <submittedName>
        <fullName evidence="2">Uncharacterized protein</fullName>
    </submittedName>
</protein>
<dbReference type="AlphaFoldDB" id="A0A2I0LBY5"/>
<proteinExistence type="predicted"/>
<keyword evidence="3" id="KW-1185">Reference proteome</keyword>
<dbReference type="EMBL" id="PGOL01000059">
    <property type="protein sequence ID" value="PKI78187.1"/>
    <property type="molecule type" value="Genomic_DNA"/>
</dbReference>
<comment type="caution">
    <text evidence="2">The sequence shown here is derived from an EMBL/GenBank/DDBJ whole genome shotgun (WGS) entry which is preliminary data.</text>
</comment>
<name>A0A2I0LBY5_PUNGR</name>
<gene>
    <name evidence="2" type="ORF">CRG98_001422</name>
</gene>
<sequence length="103" mass="11650">MSVTRPHGKVDTPKPRDPKARMRVPTRVHIRWDVIVSIWVISARKGYQTPNVSYLSPFDVGADLRTNPFEERGNDMIQLGDPLHGHDRMTGCGMKSSIETCMC</sequence>
<accession>A0A2I0LBY5</accession>
<evidence type="ECO:0000256" key="1">
    <source>
        <dbReference type="SAM" id="MobiDB-lite"/>
    </source>
</evidence>
<feature type="region of interest" description="Disordered" evidence="1">
    <location>
        <begin position="1"/>
        <end position="21"/>
    </location>
</feature>
<reference evidence="2 3" key="1">
    <citation type="submission" date="2017-11" db="EMBL/GenBank/DDBJ databases">
        <title>De-novo sequencing of pomegranate (Punica granatum L.) genome.</title>
        <authorList>
            <person name="Akparov Z."/>
            <person name="Amiraslanov A."/>
            <person name="Hajiyeva S."/>
            <person name="Abbasov M."/>
            <person name="Kaur K."/>
            <person name="Hamwieh A."/>
            <person name="Solovyev V."/>
            <person name="Salamov A."/>
            <person name="Braich B."/>
            <person name="Kosarev P."/>
            <person name="Mahmoud A."/>
            <person name="Hajiyev E."/>
            <person name="Babayeva S."/>
            <person name="Izzatullayeva V."/>
            <person name="Mammadov A."/>
            <person name="Mammadov A."/>
            <person name="Sharifova S."/>
            <person name="Ojaghi J."/>
            <person name="Eynullazada K."/>
            <person name="Bayramov B."/>
            <person name="Abdulazimova A."/>
            <person name="Shahmuradov I."/>
        </authorList>
    </citation>
    <scope>NUCLEOTIDE SEQUENCE [LARGE SCALE GENOMIC DNA]</scope>
    <source>
        <strain evidence="3">cv. AG2017</strain>
        <tissue evidence="2">Leaf</tissue>
    </source>
</reference>
<evidence type="ECO:0000313" key="2">
    <source>
        <dbReference type="EMBL" id="PKI78187.1"/>
    </source>
</evidence>
<feature type="compositionally biased region" description="Basic and acidic residues" evidence="1">
    <location>
        <begin position="8"/>
        <end position="20"/>
    </location>
</feature>
<organism evidence="2 3">
    <name type="scientific">Punica granatum</name>
    <name type="common">Pomegranate</name>
    <dbReference type="NCBI Taxonomy" id="22663"/>
    <lineage>
        <taxon>Eukaryota</taxon>
        <taxon>Viridiplantae</taxon>
        <taxon>Streptophyta</taxon>
        <taxon>Embryophyta</taxon>
        <taxon>Tracheophyta</taxon>
        <taxon>Spermatophyta</taxon>
        <taxon>Magnoliopsida</taxon>
        <taxon>eudicotyledons</taxon>
        <taxon>Gunneridae</taxon>
        <taxon>Pentapetalae</taxon>
        <taxon>rosids</taxon>
        <taxon>malvids</taxon>
        <taxon>Myrtales</taxon>
        <taxon>Lythraceae</taxon>
        <taxon>Punica</taxon>
    </lineage>
</organism>